<dbReference type="Gene3D" id="3.40.50.850">
    <property type="entry name" value="Isochorismatase-like"/>
    <property type="match status" value="1"/>
</dbReference>
<dbReference type="PANTHER" id="PTHR43540">
    <property type="entry name" value="PEROXYUREIDOACRYLATE/UREIDOACRYLATE AMIDOHYDROLASE-RELATED"/>
    <property type="match status" value="1"/>
</dbReference>
<evidence type="ECO:0000313" key="3">
    <source>
        <dbReference type="EMBL" id="MFI8750445.1"/>
    </source>
</evidence>
<evidence type="ECO:0000256" key="1">
    <source>
        <dbReference type="ARBA" id="ARBA00022801"/>
    </source>
</evidence>
<feature type="domain" description="Isochorismatase-like" evidence="2">
    <location>
        <begin position="22"/>
        <end position="194"/>
    </location>
</feature>
<dbReference type="Proteomes" id="UP001614338">
    <property type="component" value="Unassembled WGS sequence"/>
</dbReference>
<comment type="caution">
    <text evidence="3">The sequence shown here is derived from an EMBL/GenBank/DDBJ whole genome shotgun (WGS) entry which is preliminary data.</text>
</comment>
<sequence length="210" mass="22375">MTDTANIKSGFGGSLTIGQRPALLIVDFQRGFTEPEISPLASDCSKSIAAVNQLIRAIRPHGPVIFTVCSYAPNLIDAGIWSQKCPTLSTLLRGSTACELDPTIEATEDDLVIEKTQASAFFGTPVAGILSAMKVDTLYLAGCTTSGCIRASVVDALQHGFPPFVVEEACADRSPQQHASNLIDMQNKYAEVINLPTALSQLSRMSITNN</sequence>
<gene>
    <name evidence="3" type="ORF">ACIGG6_10630</name>
</gene>
<dbReference type="InterPro" id="IPR000868">
    <property type="entry name" value="Isochorismatase-like_dom"/>
</dbReference>
<evidence type="ECO:0000259" key="2">
    <source>
        <dbReference type="Pfam" id="PF00857"/>
    </source>
</evidence>
<keyword evidence="1" id="KW-0378">Hydrolase</keyword>
<dbReference type="SUPFAM" id="SSF52499">
    <property type="entry name" value="Isochorismatase-like hydrolases"/>
    <property type="match status" value="1"/>
</dbReference>
<dbReference type="InterPro" id="IPR036380">
    <property type="entry name" value="Isochorismatase-like_sf"/>
</dbReference>
<dbReference type="EMBL" id="JBITWC010000015">
    <property type="protein sequence ID" value="MFI8750445.1"/>
    <property type="molecule type" value="Genomic_DNA"/>
</dbReference>
<dbReference type="PANTHER" id="PTHR43540:SF1">
    <property type="entry name" value="ISOCHORISMATASE HYDROLASE"/>
    <property type="match status" value="1"/>
</dbReference>
<dbReference type="Pfam" id="PF00857">
    <property type="entry name" value="Isochorismatase"/>
    <property type="match status" value="1"/>
</dbReference>
<protein>
    <submittedName>
        <fullName evidence="3">Isochorismatase family protein</fullName>
    </submittedName>
</protein>
<name>A0ABW8BT97_9GAMM</name>
<accession>A0ABW8BT97</accession>
<evidence type="ECO:0000313" key="4">
    <source>
        <dbReference type="Proteomes" id="UP001614338"/>
    </source>
</evidence>
<proteinExistence type="predicted"/>
<organism evidence="3 4">
    <name type="scientific">Vreelandella lionensis</name>
    <dbReference type="NCBI Taxonomy" id="1144478"/>
    <lineage>
        <taxon>Bacteria</taxon>
        <taxon>Pseudomonadati</taxon>
        <taxon>Pseudomonadota</taxon>
        <taxon>Gammaproteobacteria</taxon>
        <taxon>Oceanospirillales</taxon>
        <taxon>Halomonadaceae</taxon>
        <taxon>Vreelandella</taxon>
    </lineage>
</organism>
<reference evidence="3 4" key="1">
    <citation type="submission" date="2024-10" db="EMBL/GenBank/DDBJ databases">
        <title>The Natural Products Discovery Center: Release of the First 8490 Sequenced Strains for Exploring Actinobacteria Biosynthetic Diversity.</title>
        <authorList>
            <person name="Kalkreuter E."/>
            <person name="Kautsar S.A."/>
            <person name="Yang D."/>
            <person name="Bader C.D."/>
            <person name="Teijaro C.N."/>
            <person name="Fluegel L."/>
            <person name="Davis C.M."/>
            <person name="Simpson J.R."/>
            <person name="Lauterbach L."/>
            <person name="Steele A.D."/>
            <person name="Gui C."/>
            <person name="Meng S."/>
            <person name="Li G."/>
            <person name="Viehrig K."/>
            <person name="Ye F."/>
            <person name="Su P."/>
            <person name="Kiefer A.F."/>
            <person name="Nichols A."/>
            <person name="Cepeda A.J."/>
            <person name="Yan W."/>
            <person name="Fan B."/>
            <person name="Jiang Y."/>
            <person name="Adhikari A."/>
            <person name="Zheng C.-J."/>
            <person name="Schuster L."/>
            <person name="Cowan T.M."/>
            <person name="Smanski M.J."/>
            <person name="Chevrette M.G."/>
            <person name="De Carvalho L.P.S."/>
            <person name="Shen B."/>
        </authorList>
    </citation>
    <scope>NUCLEOTIDE SEQUENCE [LARGE SCALE GENOMIC DNA]</scope>
    <source>
        <strain evidence="3 4">NPDC077409</strain>
    </source>
</reference>
<keyword evidence="4" id="KW-1185">Reference proteome</keyword>
<dbReference type="RefSeq" id="WP_399844401.1">
    <property type="nucleotide sequence ID" value="NZ_JBITWC010000015.1"/>
</dbReference>
<dbReference type="InterPro" id="IPR050272">
    <property type="entry name" value="Isochorismatase-like_hydrls"/>
</dbReference>